<dbReference type="Proteomes" id="UP000239735">
    <property type="component" value="Unassembled WGS sequence"/>
</dbReference>
<dbReference type="AlphaFoldDB" id="A0A2N9LVY2"/>
<accession>A0A2N9LVY2</accession>
<organism evidence="2 3">
    <name type="scientific">Candidatus Sulfuritelmatomonas gaucii</name>
    <dbReference type="NCBI Taxonomy" id="2043161"/>
    <lineage>
        <taxon>Bacteria</taxon>
        <taxon>Pseudomonadati</taxon>
        <taxon>Acidobacteriota</taxon>
        <taxon>Terriglobia</taxon>
        <taxon>Terriglobales</taxon>
        <taxon>Acidobacteriaceae</taxon>
        <taxon>Candidatus Sulfuritelmatomonas</taxon>
    </lineage>
</organism>
<evidence type="ECO:0000313" key="2">
    <source>
        <dbReference type="EMBL" id="SPE27389.1"/>
    </source>
</evidence>
<sequence>MSWKELIVESLEPDRSIQRMEMTRRQFALSIAAASSLRSSLFEPALSPLGVPRGVVPGRVTWAHNPAAVTWDGTGSWWTDANNNQSVIDGMVSRSVRGLTDQKSDSEAWSAIFHYFNRTHGRGNTGYKAGEKIAIKANLNNTVDHGTIDRLNTSPHLILSLVRQLTGPGKVPQSAITVFDSSRFIPSYLYDKIHHEFPAVFFVDHIGGDGRAKAEFKPNAIPFSITSRNATGLDTTVVEATYLIDAAVLRAHVSSGVTLCAKNLFGATSIYTDWHKNAHDGFAHNGDGSASYSAFVDYLGHKDLGEKTVLFLIDGLYGNDNVDGPPHRKWNMAPFNDAWPNSIFLSLDGVAIDSVGFDFLTSEWPVLPDIANADNYLREAALANDPPSKTFYDPERDGIRCRSLGVFEHWNNGTEKKYSGNLGKAHGIELFQVG</sequence>
<dbReference type="EMBL" id="OKRB01000118">
    <property type="protein sequence ID" value="SPE27389.1"/>
    <property type="molecule type" value="Genomic_DNA"/>
</dbReference>
<evidence type="ECO:0000313" key="3">
    <source>
        <dbReference type="Proteomes" id="UP000239735"/>
    </source>
</evidence>
<proteinExistence type="predicted"/>
<feature type="domain" description="DUF362" evidence="1">
    <location>
        <begin position="133"/>
        <end position="357"/>
    </location>
</feature>
<dbReference type="OrthoDB" id="104016at2"/>
<gene>
    <name evidence="2" type="ORF">SBA5_590072</name>
</gene>
<reference evidence="3" key="1">
    <citation type="submission" date="2018-02" db="EMBL/GenBank/DDBJ databases">
        <authorList>
            <person name="Hausmann B."/>
        </authorList>
    </citation>
    <scope>NUCLEOTIDE SEQUENCE [LARGE SCALE GENOMIC DNA]</scope>
    <source>
        <strain evidence="3">Peat soil MAG SbA5</strain>
    </source>
</reference>
<dbReference type="Pfam" id="PF04015">
    <property type="entry name" value="DUF362"/>
    <property type="match status" value="1"/>
</dbReference>
<evidence type="ECO:0000259" key="1">
    <source>
        <dbReference type="Pfam" id="PF04015"/>
    </source>
</evidence>
<name>A0A2N9LVY2_9BACT</name>
<dbReference type="InterPro" id="IPR007160">
    <property type="entry name" value="DUF362"/>
</dbReference>
<protein>
    <recommendedName>
        <fullName evidence="1">DUF362 domain-containing protein</fullName>
    </recommendedName>
</protein>